<keyword evidence="4" id="KW-0969">Cilium</keyword>
<dbReference type="NCBIfam" id="NF007197">
    <property type="entry name" value="PRK09618.1"/>
    <property type="match status" value="1"/>
</dbReference>
<comment type="similarity">
    <text evidence="1">Belongs to the FlgD family.</text>
</comment>
<name>A0ABV6DNY0_9BACL</name>
<dbReference type="Pfam" id="PF03963">
    <property type="entry name" value="FlgD"/>
    <property type="match status" value="1"/>
</dbReference>
<evidence type="ECO:0000313" key="4">
    <source>
        <dbReference type="EMBL" id="MFC0214341.1"/>
    </source>
</evidence>
<evidence type="ECO:0000256" key="2">
    <source>
        <dbReference type="ARBA" id="ARBA00022795"/>
    </source>
</evidence>
<protein>
    <submittedName>
        <fullName evidence="4">Flagellar hook assembly protein FlgD</fullName>
    </submittedName>
</protein>
<dbReference type="RefSeq" id="WP_377471702.1">
    <property type="nucleotide sequence ID" value="NZ_JBHLWN010000071.1"/>
</dbReference>
<dbReference type="InterPro" id="IPR005648">
    <property type="entry name" value="FlgD"/>
</dbReference>
<reference evidence="4 5" key="1">
    <citation type="submission" date="2024-09" db="EMBL/GenBank/DDBJ databases">
        <authorList>
            <person name="Sun Q."/>
            <person name="Mori K."/>
        </authorList>
    </citation>
    <scope>NUCLEOTIDE SEQUENCE [LARGE SCALE GENOMIC DNA]</scope>
    <source>
        <strain evidence="4 5">CCM 7759</strain>
    </source>
</reference>
<comment type="caution">
    <text evidence="4">The sequence shown here is derived from an EMBL/GenBank/DDBJ whole genome shotgun (WGS) entry which is preliminary data.</text>
</comment>
<feature type="compositionally biased region" description="Low complexity" evidence="3">
    <location>
        <begin position="12"/>
        <end position="26"/>
    </location>
</feature>
<keyword evidence="5" id="KW-1185">Reference proteome</keyword>
<gene>
    <name evidence="4" type="primary">flgD</name>
    <name evidence="4" type="ORF">ACFFK0_18070</name>
</gene>
<keyword evidence="2" id="KW-1005">Bacterial flagellum biogenesis</keyword>
<accession>A0ABV6DNY0</accession>
<keyword evidence="4" id="KW-0282">Flagellum</keyword>
<evidence type="ECO:0000256" key="3">
    <source>
        <dbReference type="SAM" id="MobiDB-lite"/>
    </source>
</evidence>
<proteinExistence type="inferred from homology"/>
<dbReference type="EMBL" id="JBHLWN010000071">
    <property type="protein sequence ID" value="MFC0214341.1"/>
    <property type="molecule type" value="Genomic_DNA"/>
</dbReference>
<evidence type="ECO:0000313" key="5">
    <source>
        <dbReference type="Proteomes" id="UP001589776"/>
    </source>
</evidence>
<keyword evidence="4" id="KW-0966">Cell projection</keyword>
<sequence length="149" mass="15846">MASVYTPPVGDPTKTTTATSTTPASKAGQSSLGKDDFLKILITQLKNQDPMQPMQDKDFIAQMAQFSSLEQMTNVASTLAQLPQMLGYASSLIGKTISWISTDEADNGEIKSGQVDSIILKDGKQYAAVEGENVGLDQVTQVALTEAAE</sequence>
<dbReference type="Proteomes" id="UP001589776">
    <property type="component" value="Unassembled WGS sequence"/>
</dbReference>
<evidence type="ECO:0000256" key="1">
    <source>
        <dbReference type="ARBA" id="ARBA00010577"/>
    </source>
</evidence>
<organism evidence="4 5">
    <name type="scientific">Paenibacillus chartarius</name>
    <dbReference type="NCBI Taxonomy" id="747481"/>
    <lineage>
        <taxon>Bacteria</taxon>
        <taxon>Bacillati</taxon>
        <taxon>Bacillota</taxon>
        <taxon>Bacilli</taxon>
        <taxon>Bacillales</taxon>
        <taxon>Paenibacillaceae</taxon>
        <taxon>Paenibacillus</taxon>
    </lineage>
</organism>
<feature type="region of interest" description="Disordered" evidence="3">
    <location>
        <begin position="1"/>
        <end position="31"/>
    </location>
</feature>